<comment type="catalytic activity">
    <reaction evidence="23">
        <text>L-threonyl-[protein] + ATP = O-phospho-L-threonyl-[protein] + ADP + H(+)</text>
        <dbReference type="Rhea" id="RHEA:46608"/>
        <dbReference type="Rhea" id="RHEA-COMP:11060"/>
        <dbReference type="Rhea" id="RHEA-COMP:11605"/>
        <dbReference type="ChEBI" id="CHEBI:15378"/>
        <dbReference type="ChEBI" id="CHEBI:30013"/>
        <dbReference type="ChEBI" id="CHEBI:30616"/>
        <dbReference type="ChEBI" id="CHEBI:61977"/>
        <dbReference type="ChEBI" id="CHEBI:456216"/>
        <dbReference type="EC" id="2.7.11.1"/>
    </reaction>
</comment>
<dbReference type="FunFam" id="1.10.238.10:FF:000585">
    <property type="entry name" value="Calcium-dependent protein kinase-a"/>
    <property type="match status" value="1"/>
</dbReference>
<dbReference type="InterPro" id="IPR011009">
    <property type="entry name" value="Kinase-like_dom_sf"/>
</dbReference>
<dbReference type="InterPro" id="IPR011992">
    <property type="entry name" value="EF-hand-dom_pair"/>
</dbReference>
<evidence type="ECO:0000259" key="31">
    <source>
        <dbReference type="PROSITE" id="PS50222"/>
    </source>
</evidence>
<evidence type="ECO:0000256" key="12">
    <source>
        <dbReference type="ARBA" id="ARBA00022741"/>
    </source>
</evidence>
<name>A0DGC5_PARTE</name>
<dbReference type="AlphaFoldDB" id="A0DGC5"/>
<dbReference type="EC" id="2.7.11.1" evidence="5"/>
<evidence type="ECO:0000313" key="33">
    <source>
        <dbReference type="Proteomes" id="UP000000600"/>
    </source>
</evidence>
<keyword evidence="20" id="KW-0966">Cell projection</keyword>
<dbReference type="RefSeq" id="XP_001449489.1">
    <property type="nucleotide sequence ID" value="XM_001449452.1"/>
</dbReference>
<organism evidence="32 33">
    <name type="scientific">Paramecium tetraurelia</name>
    <dbReference type="NCBI Taxonomy" id="5888"/>
    <lineage>
        <taxon>Eukaryota</taxon>
        <taxon>Sar</taxon>
        <taxon>Alveolata</taxon>
        <taxon>Ciliophora</taxon>
        <taxon>Intramacronucleata</taxon>
        <taxon>Oligohymenophorea</taxon>
        <taxon>Peniculida</taxon>
        <taxon>Parameciidae</taxon>
        <taxon>Paramecium</taxon>
    </lineage>
</organism>
<feature type="coiled-coil region" evidence="28">
    <location>
        <begin position="437"/>
        <end position="464"/>
    </location>
</feature>
<evidence type="ECO:0000256" key="15">
    <source>
        <dbReference type="ARBA" id="ARBA00022840"/>
    </source>
</evidence>
<keyword evidence="8" id="KW-0723">Serine/threonine-protein kinase</keyword>
<evidence type="ECO:0000256" key="25">
    <source>
        <dbReference type="ARBA" id="ARBA00060437"/>
    </source>
</evidence>
<dbReference type="CDD" id="cd05117">
    <property type="entry name" value="STKc_CAMK"/>
    <property type="match status" value="1"/>
</dbReference>
<dbReference type="GO" id="GO:0009931">
    <property type="term" value="F:calcium-dependent protein serine/threonine kinase activity"/>
    <property type="evidence" value="ECO:0000318"/>
    <property type="project" value="GO_Central"/>
</dbReference>
<dbReference type="SUPFAM" id="SSF47473">
    <property type="entry name" value="EF-hand"/>
    <property type="match status" value="1"/>
</dbReference>
<dbReference type="PANTHER" id="PTHR24349">
    <property type="entry name" value="SERINE/THREONINE-PROTEIN KINASE"/>
    <property type="match status" value="1"/>
</dbReference>
<feature type="domain" description="EF-hand" evidence="31">
    <location>
        <begin position="442"/>
        <end position="477"/>
    </location>
</feature>
<dbReference type="PROSITE" id="PS00108">
    <property type="entry name" value="PROTEIN_KINASE_ST"/>
    <property type="match status" value="1"/>
</dbReference>
<keyword evidence="7" id="KW-1032">Host cell membrane</keyword>
<evidence type="ECO:0000256" key="11">
    <source>
        <dbReference type="ARBA" id="ARBA00022737"/>
    </source>
</evidence>
<accession>A0DGC5</accession>
<feature type="domain" description="Protein kinase" evidence="30">
    <location>
        <begin position="144"/>
        <end position="400"/>
    </location>
</feature>
<keyword evidence="10" id="KW-0519">Myristate</keyword>
<dbReference type="InterPro" id="IPR017441">
    <property type="entry name" value="Protein_kinase_ATP_BS"/>
</dbReference>
<dbReference type="GO" id="GO:0004683">
    <property type="term" value="F:calcium/calmodulin-dependent protein kinase activity"/>
    <property type="evidence" value="ECO:0000318"/>
    <property type="project" value="GO_Central"/>
</dbReference>
<dbReference type="GO" id="GO:0005516">
    <property type="term" value="F:calmodulin binding"/>
    <property type="evidence" value="ECO:0000318"/>
    <property type="project" value="GO_Central"/>
</dbReference>
<dbReference type="OMA" id="LYCHEQN"/>
<evidence type="ECO:0000256" key="16">
    <source>
        <dbReference type="ARBA" id="ARBA00022846"/>
    </source>
</evidence>
<dbReference type="GO" id="GO:0031514">
    <property type="term" value="C:motile cilium"/>
    <property type="evidence" value="ECO:0007669"/>
    <property type="project" value="UniProtKB-SubCell"/>
</dbReference>
<keyword evidence="11" id="KW-0677">Repeat</keyword>
<dbReference type="Gene3D" id="3.30.200.20">
    <property type="entry name" value="Phosphorylase Kinase, domain 1"/>
    <property type="match status" value="1"/>
</dbReference>
<dbReference type="GO" id="GO:0020005">
    <property type="term" value="C:symbiont-containing vacuole membrane"/>
    <property type="evidence" value="ECO:0007669"/>
    <property type="project" value="UniProtKB-SubCell"/>
</dbReference>
<evidence type="ECO:0000256" key="14">
    <source>
        <dbReference type="ARBA" id="ARBA00022837"/>
    </source>
</evidence>
<gene>
    <name evidence="32" type="ORF">GSPATT00002221001</name>
</gene>
<evidence type="ECO:0000256" key="19">
    <source>
        <dbReference type="ARBA" id="ARBA00023139"/>
    </source>
</evidence>
<feature type="compositionally biased region" description="Basic and acidic residues" evidence="29">
    <location>
        <begin position="101"/>
        <end position="110"/>
    </location>
</feature>
<evidence type="ECO:0000256" key="2">
    <source>
        <dbReference type="ARBA" id="ARBA00004230"/>
    </source>
</evidence>
<evidence type="ECO:0000256" key="6">
    <source>
        <dbReference type="ARBA" id="ARBA00022475"/>
    </source>
</evidence>
<evidence type="ECO:0000256" key="10">
    <source>
        <dbReference type="ARBA" id="ARBA00022707"/>
    </source>
</evidence>
<dbReference type="FunCoup" id="A0DGC5">
    <property type="interactions" value="37"/>
</dbReference>
<evidence type="ECO:0000256" key="7">
    <source>
        <dbReference type="ARBA" id="ARBA00022511"/>
    </source>
</evidence>
<dbReference type="SMART" id="SM00054">
    <property type="entry name" value="EFh"/>
    <property type="match status" value="4"/>
</dbReference>
<evidence type="ECO:0000256" key="26">
    <source>
        <dbReference type="ARBA" id="ARBA00068067"/>
    </source>
</evidence>
<dbReference type="CDD" id="cd00051">
    <property type="entry name" value="EFh"/>
    <property type="match status" value="1"/>
</dbReference>
<keyword evidence="14" id="KW-0106">Calcium</keyword>
<dbReference type="GO" id="GO:0020002">
    <property type="term" value="C:host cell plasma membrane"/>
    <property type="evidence" value="ECO:0007669"/>
    <property type="project" value="UniProtKB-SubCell"/>
</dbReference>
<dbReference type="SUPFAM" id="SSF56112">
    <property type="entry name" value="Protein kinase-like (PK-like)"/>
    <property type="match status" value="1"/>
</dbReference>
<evidence type="ECO:0000256" key="13">
    <source>
        <dbReference type="ARBA" id="ARBA00022777"/>
    </source>
</evidence>
<feature type="domain" description="EF-hand" evidence="31">
    <location>
        <begin position="553"/>
        <end position="582"/>
    </location>
</feature>
<evidence type="ECO:0000256" key="21">
    <source>
        <dbReference type="ARBA" id="ARBA00023288"/>
    </source>
</evidence>
<dbReference type="InParanoid" id="A0DGC5"/>
<evidence type="ECO:0000259" key="30">
    <source>
        <dbReference type="PROSITE" id="PS50011"/>
    </source>
</evidence>
<dbReference type="GO" id="GO:0035556">
    <property type="term" value="P:intracellular signal transduction"/>
    <property type="evidence" value="ECO:0000318"/>
    <property type="project" value="GO_Central"/>
</dbReference>
<dbReference type="PROSITE" id="PS00107">
    <property type="entry name" value="PROTEIN_KINASE_ATP"/>
    <property type="match status" value="1"/>
</dbReference>
<keyword evidence="19" id="KW-0564">Palmitate</keyword>
<evidence type="ECO:0000256" key="3">
    <source>
        <dbReference type="ARBA" id="ARBA00004342"/>
    </source>
</evidence>
<evidence type="ECO:0000256" key="18">
    <source>
        <dbReference type="ARBA" id="ARBA00023069"/>
    </source>
</evidence>
<dbReference type="OrthoDB" id="40902at2759"/>
<dbReference type="GO" id="GO:0005509">
    <property type="term" value="F:calcium ion binding"/>
    <property type="evidence" value="ECO:0007669"/>
    <property type="project" value="InterPro"/>
</dbReference>
<dbReference type="Gene3D" id="1.10.238.10">
    <property type="entry name" value="EF-hand"/>
    <property type="match status" value="2"/>
</dbReference>
<keyword evidence="16" id="KW-0282">Flagellum</keyword>
<protein>
    <recommendedName>
        <fullName evidence="26">Calcium-dependent protein kinase 1</fullName>
        <ecNumber evidence="5">2.7.11.1</ecNumber>
    </recommendedName>
</protein>
<keyword evidence="18" id="KW-0969">Cilium</keyword>
<dbReference type="InterPro" id="IPR050205">
    <property type="entry name" value="CDPK_Ser/Thr_kinases"/>
</dbReference>
<evidence type="ECO:0000256" key="5">
    <source>
        <dbReference type="ARBA" id="ARBA00012513"/>
    </source>
</evidence>
<evidence type="ECO:0000256" key="8">
    <source>
        <dbReference type="ARBA" id="ARBA00022527"/>
    </source>
</evidence>
<evidence type="ECO:0000256" key="9">
    <source>
        <dbReference type="ARBA" id="ARBA00022679"/>
    </source>
</evidence>
<sequence>MGSVCCRDDSRQQKGCLIISIVDELDTSPNPDAAKPPEQKVSLSQQGSKKSQVEEIQVQVENKQNEYVLESEPHNELEQKQPVTNKEEIPKNSEIVQSQKRTTEQNKGEVMKASLEADSKSKKMIKLGFDIFVKQKEGSIGSHYNFGKVLGQGAFGKVWKVTHKTTGLIRAIKQIKKSSIIKEEEQRLFSEMNILKNLDHPHIVKLFELYQDENNYYLVTEYLSGGELFDRIKKMSSFSESIAADYIRQILLATLYCHEQNIVHRDLKPENIIFISEDPQSQLKVIDFGTSRKFDNQKAMSKRLGTPYYIAPEVLGHSYTEKCDIWSCGVILYILLCGYPPFVGKTENQILERVKLGKFTFDPEDWDTVSKEAKEFITKLLRMDPTKRLSAKQALEDPWLIKYAPSTQINKKVLNNLRQFQAETILKQALMSYMITQMSTQKELQDLQEEFQRLDENNDGFLSKDELLKGYIQIQTDSKLAEDEVERILQMIDINRSGQIDFSEFCMAAMNQEKLLSVQRVEQAFKIFDQNGDGFISKKELEAIMGDLGDDVWNQILTDCDNNGDGQISYEEFVKMLKNKKL</sequence>
<dbReference type="InterPro" id="IPR002048">
    <property type="entry name" value="EF_hand_dom"/>
</dbReference>
<evidence type="ECO:0000256" key="1">
    <source>
        <dbReference type="ARBA" id="ARBA00001946"/>
    </source>
</evidence>
<feature type="domain" description="EF-hand" evidence="31">
    <location>
        <begin position="516"/>
        <end position="551"/>
    </location>
</feature>
<dbReference type="Pfam" id="PF13499">
    <property type="entry name" value="EF-hand_7"/>
    <property type="match status" value="2"/>
</dbReference>
<dbReference type="GO" id="GO:0005886">
    <property type="term" value="C:plasma membrane"/>
    <property type="evidence" value="ECO:0007669"/>
    <property type="project" value="UniProtKB-SubCell"/>
</dbReference>
<dbReference type="InterPro" id="IPR000719">
    <property type="entry name" value="Prot_kinase_dom"/>
</dbReference>
<evidence type="ECO:0000256" key="23">
    <source>
        <dbReference type="ARBA" id="ARBA00047899"/>
    </source>
</evidence>
<dbReference type="PROSITE" id="PS50222">
    <property type="entry name" value="EF_HAND_2"/>
    <property type="match status" value="4"/>
</dbReference>
<feature type="compositionally biased region" description="Basic and acidic residues" evidence="29">
    <location>
        <begin position="71"/>
        <end position="91"/>
    </location>
</feature>
<keyword evidence="15 27" id="KW-0067">ATP-binding</keyword>
<feature type="domain" description="EF-hand" evidence="31">
    <location>
        <begin position="480"/>
        <end position="515"/>
    </location>
</feature>
<evidence type="ECO:0000256" key="29">
    <source>
        <dbReference type="SAM" id="MobiDB-lite"/>
    </source>
</evidence>
<dbReference type="Gene3D" id="1.10.510.10">
    <property type="entry name" value="Transferase(Phosphotransferase) domain 1"/>
    <property type="match status" value="1"/>
</dbReference>
<dbReference type="eggNOG" id="KOG0032">
    <property type="taxonomic scope" value="Eukaryota"/>
</dbReference>
<dbReference type="GO" id="GO:0005737">
    <property type="term" value="C:cytoplasm"/>
    <property type="evidence" value="ECO:0000318"/>
    <property type="project" value="GO_Central"/>
</dbReference>
<dbReference type="Pfam" id="PF00069">
    <property type="entry name" value="Pkinase"/>
    <property type="match status" value="1"/>
</dbReference>
<evidence type="ECO:0000256" key="24">
    <source>
        <dbReference type="ARBA" id="ARBA00048679"/>
    </source>
</evidence>
<dbReference type="GO" id="GO:0005634">
    <property type="term" value="C:nucleus"/>
    <property type="evidence" value="ECO:0000318"/>
    <property type="project" value="GO_Central"/>
</dbReference>
<dbReference type="HOGENOM" id="CLU_000288_37_4_1"/>
<dbReference type="FunFam" id="1.10.238.10:FF:000003">
    <property type="entry name" value="Calmodulin A"/>
    <property type="match status" value="1"/>
</dbReference>
<dbReference type="InterPro" id="IPR018247">
    <property type="entry name" value="EF_Hand_1_Ca_BS"/>
</dbReference>
<dbReference type="SMART" id="SM00220">
    <property type="entry name" value="S_TKc"/>
    <property type="match status" value="1"/>
</dbReference>
<evidence type="ECO:0000313" key="32">
    <source>
        <dbReference type="EMBL" id="CAK82092.1"/>
    </source>
</evidence>
<keyword evidence="33" id="KW-1185">Reference proteome</keyword>
<feature type="region of interest" description="Disordered" evidence="29">
    <location>
        <begin position="26"/>
        <end position="110"/>
    </location>
</feature>
<keyword evidence="12 27" id="KW-0547">Nucleotide-binding</keyword>
<reference evidence="32 33" key="1">
    <citation type="journal article" date="2006" name="Nature">
        <title>Global trends of whole-genome duplications revealed by the ciliate Paramecium tetraurelia.</title>
        <authorList>
            <consortium name="Genoscope"/>
            <person name="Aury J.-M."/>
            <person name="Jaillon O."/>
            <person name="Duret L."/>
            <person name="Noel B."/>
            <person name="Jubin C."/>
            <person name="Porcel B.M."/>
            <person name="Segurens B."/>
            <person name="Daubin V."/>
            <person name="Anthouard V."/>
            <person name="Aiach N."/>
            <person name="Arnaiz O."/>
            <person name="Billaut A."/>
            <person name="Beisson J."/>
            <person name="Blanc I."/>
            <person name="Bouhouche K."/>
            <person name="Camara F."/>
            <person name="Duharcourt S."/>
            <person name="Guigo R."/>
            <person name="Gogendeau D."/>
            <person name="Katinka M."/>
            <person name="Keller A.-M."/>
            <person name="Kissmehl R."/>
            <person name="Klotz C."/>
            <person name="Koll F."/>
            <person name="Le Moue A."/>
            <person name="Lepere C."/>
            <person name="Malinsky S."/>
            <person name="Nowacki M."/>
            <person name="Nowak J.K."/>
            <person name="Plattner H."/>
            <person name="Poulain J."/>
            <person name="Ruiz F."/>
            <person name="Serrano V."/>
            <person name="Zagulski M."/>
            <person name="Dessen P."/>
            <person name="Betermier M."/>
            <person name="Weissenbach J."/>
            <person name="Scarpelli C."/>
            <person name="Schachter V."/>
            <person name="Sperling L."/>
            <person name="Meyer E."/>
            <person name="Cohen J."/>
            <person name="Wincker P."/>
        </authorList>
    </citation>
    <scope>NUCLEOTIDE SEQUENCE [LARGE SCALE GENOMIC DNA]</scope>
    <source>
        <strain evidence="32 33">Stock d4-2</strain>
    </source>
</reference>
<dbReference type="FunFam" id="3.30.200.20:FF:000695">
    <property type="entry name" value="Uncharacterized protein"/>
    <property type="match status" value="1"/>
</dbReference>
<dbReference type="GeneID" id="5035274"/>
<keyword evidence="28" id="KW-0175">Coiled coil</keyword>
<keyword evidence="13" id="KW-0418">Kinase</keyword>
<comment type="catalytic activity">
    <reaction evidence="24">
        <text>L-seryl-[protein] + ATP = O-phospho-L-seryl-[protein] + ADP + H(+)</text>
        <dbReference type="Rhea" id="RHEA:17989"/>
        <dbReference type="Rhea" id="RHEA-COMP:9863"/>
        <dbReference type="Rhea" id="RHEA-COMP:11604"/>
        <dbReference type="ChEBI" id="CHEBI:15378"/>
        <dbReference type="ChEBI" id="CHEBI:29999"/>
        <dbReference type="ChEBI" id="CHEBI:30616"/>
        <dbReference type="ChEBI" id="CHEBI:83421"/>
        <dbReference type="ChEBI" id="CHEBI:456216"/>
        <dbReference type="EC" id="2.7.11.1"/>
    </reaction>
</comment>
<dbReference type="PROSITE" id="PS00018">
    <property type="entry name" value="EF_HAND_1"/>
    <property type="match status" value="4"/>
</dbReference>
<keyword evidence="17" id="KW-1043">Host membrane</keyword>
<dbReference type="Proteomes" id="UP000000600">
    <property type="component" value="Unassembled WGS sequence"/>
</dbReference>
<evidence type="ECO:0000256" key="20">
    <source>
        <dbReference type="ARBA" id="ARBA00023273"/>
    </source>
</evidence>
<evidence type="ECO:0000256" key="28">
    <source>
        <dbReference type="SAM" id="Coils"/>
    </source>
</evidence>
<keyword evidence="6" id="KW-1003">Cell membrane</keyword>
<comment type="cofactor">
    <cofactor evidence="1">
        <name>Mg(2+)</name>
        <dbReference type="ChEBI" id="CHEBI:18420"/>
    </cofactor>
</comment>
<dbReference type="FunFam" id="1.10.510.10:FF:000398">
    <property type="entry name" value="Calcium-dependent protein kinase 1"/>
    <property type="match status" value="1"/>
</dbReference>
<comment type="subcellular location">
    <subcellularLocation>
        <location evidence="3">Cell membrane</location>
        <topology evidence="3">Lipid-anchor</topology>
        <orientation evidence="3">Cytoplasmic side</orientation>
    </subcellularLocation>
    <subcellularLocation>
        <location evidence="2">Cell projection</location>
        <location evidence="2">Cilium</location>
        <location evidence="2">Flagellum</location>
    </subcellularLocation>
    <subcellularLocation>
        <location evidence="4">Host cell membrane</location>
        <topology evidence="4">Lipid-anchor</topology>
    </subcellularLocation>
    <subcellularLocation>
        <location evidence="25">Parasitophorous vacuole membrane</location>
        <topology evidence="25">Lipid-anchor</topology>
    </subcellularLocation>
</comment>
<keyword evidence="9" id="KW-0808">Transferase</keyword>
<evidence type="ECO:0000256" key="4">
    <source>
        <dbReference type="ARBA" id="ARBA00004425"/>
    </source>
</evidence>
<feature type="binding site" evidence="27">
    <location>
        <position position="182"/>
    </location>
    <ligand>
        <name>ATP</name>
        <dbReference type="ChEBI" id="CHEBI:30616"/>
    </ligand>
</feature>
<dbReference type="PROSITE" id="PS50011">
    <property type="entry name" value="PROTEIN_KINASE_DOM"/>
    <property type="match status" value="1"/>
</dbReference>
<proteinExistence type="inferred from homology"/>
<comment type="similarity">
    <text evidence="22">Belongs to the protein kinase superfamily. Ser/Thr protein kinase family. CDPK subfamily.</text>
</comment>
<dbReference type="EMBL" id="CT868429">
    <property type="protein sequence ID" value="CAK82092.1"/>
    <property type="molecule type" value="Genomic_DNA"/>
</dbReference>
<dbReference type="KEGG" id="ptm:GSPATT00002221001"/>
<evidence type="ECO:0000256" key="22">
    <source>
        <dbReference type="ARBA" id="ARBA00024334"/>
    </source>
</evidence>
<evidence type="ECO:0000256" key="17">
    <source>
        <dbReference type="ARBA" id="ARBA00022870"/>
    </source>
</evidence>
<keyword evidence="17" id="KW-0472">Membrane</keyword>
<keyword evidence="21" id="KW-0449">Lipoprotein</keyword>
<dbReference type="GO" id="GO:0005524">
    <property type="term" value="F:ATP binding"/>
    <property type="evidence" value="ECO:0007669"/>
    <property type="project" value="UniProtKB-UniRule"/>
</dbReference>
<dbReference type="InterPro" id="IPR008271">
    <property type="entry name" value="Ser/Thr_kinase_AS"/>
</dbReference>
<feature type="compositionally biased region" description="Polar residues" evidence="29">
    <location>
        <begin position="41"/>
        <end position="50"/>
    </location>
</feature>
<evidence type="ECO:0000256" key="27">
    <source>
        <dbReference type="PROSITE-ProRule" id="PRU10141"/>
    </source>
</evidence>